<dbReference type="PANTHER" id="PTHR30419">
    <property type="entry name" value="HTH-TYPE TRANSCRIPTIONAL REGULATOR YBHD"/>
    <property type="match status" value="1"/>
</dbReference>
<evidence type="ECO:0000256" key="4">
    <source>
        <dbReference type="ARBA" id="ARBA00023163"/>
    </source>
</evidence>
<dbReference type="InterPro" id="IPR036388">
    <property type="entry name" value="WH-like_DNA-bd_sf"/>
</dbReference>
<accession>A0A917BRQ5</accession>
<dbReference type="InterPro" id="IPR005119">
    <property type="entry name" value="LysR_subst-bd"/>
</dbReference>
<dbReference type="GO" id="GO:0005829">
    <property type="term" value="C:cytosol"/>
    <property type="evidence" value="ECO:0007669"/>
    <property type="project" value="TreeGrafter"/>
</dbReference>
<dbReference type="PANTHER" id="PTHR30419:SF8">
    <property type="entry name" value="NITROGEN ASSIMILATION TRANSCRIPTIONAL ACTIVATOR-RELATED"/>
    <property type="match status" value="1"/>
</dbReference>
<dbReference type="Gene3D" id="1.10.10.10">
    <property type="entry name" value="Winged helix-like DNA-binding domain superfamily/Winged helix DNA-binding domain"/>
    <property type="match status" value="1"/>
</dbReference>
<reference evidence="6" key="2">
    <citation type="submission" date="2020-09" db="EMBL/GenBank/DDBJ databases">
        <authorList>
            <person name="Sun Q."/>
            <person name="Sedlacek I."/>
        </authorList>
    </citation>
    <scope>NUCLEOTIDE SEQUENCE</scope>
    <source>
        <strain evidence="6">CCM 7897</strain>
    </source>
</reference>
<dbReference type="Pfam" id="PF00126">
    <property type="entry name" value="HTH_1"/>
    <property type="match status" value="1"/>
</dbReference>
<evidence type="ECO:0000313" key="7">
    <source>
        <dbReference type="Proteomes" id="UP000606044"/>
    </source>
</evidence>
<dbReference type="SUPFAM" id="SSF46785">
    <property type="entry name" value="Winged helix' DNA-binding domain"/>
    <property type="match status" value="1"/>
</dbReference>
<keyword evidence="2" id="KW-0805">Transcription regulation</keyword>
<evidence type="ECO:0000256" key="2">
    <source>
        <dbReference type="ARBA" id="ARBA00023015"/>
    </source>
</evidence>
<reference evidence="6" key="1">
    <citation type="journal article" date="2014" name="Int. J. Syst. Evol. Microbiol.">
        <title>Complete genome sequence of Corynebacterium casei LMG S-19264T (=DSM 44701T), isolated from a smear-ripened cheese.</title>
        <authorList>
            <consortium name="US DOE Joint Genome Institute (JGI-PGF)"/>
            <person name="Walter F."/>
            <person name="Albersmeier A."/>
            <person name="Kalinowski J."/>
            <person name="Ruckert C."/>
        </authorList>
    </citation>
    <scope>NUCLEOTIDE SEQUENCE</scope>
    <source>
        <strain evidence="6">CCM 7897</strain>
    </source>
</reference>
<sequence length="300" mass="32686">MNLNALQNFIAIVEAGSIREAADNLHIAQSALSRQVLALEREFGAPLLSRLPRGVEPTPAGRIVLRHARLTLDQVRSARDEVSAIEGLRAGQIRLAAIEPFAHVMLPDCIVRFQKSYPDISFDVRVGNTPQVTTLVQEGIAELGIAYNTPREAGLVLRSSSRQPLVALVSPRHPLADAASVTMDDVARFPAILPPKGSPTRLIIEEAARRANTPLRPIALESDSVALRLSLAQRTLGIAILAHISGLAERDAGHVRLLPITDDMLSERRLDLIAAEGRTLTRATREFERLLRGALHKLEA</sequence>
<keyword evidence="4" id="KW-0804">Transcription</keyword>
<keyword evidence="7" id="KW-1185">Reference proteome</keyword>
<dbReference type="InterPro" id="IPR000847">
    <property type="entry name" value="LysR_HTH_N"/>
</dbReference>
<dbReference type="EMBL" id="BMCT01000001">
    <property type="protein sequence ID" value="GGF54409.1"/>
    <property type="molecule type" value="Genomic_DNA"/>
</dbReference>
<dbReference type="PROSITE" id="PS50931">
    <property type="entry name" value="HTH_LYSR"/>
    <property type="match status" value="1"/>
</dbReference>
<dbReference type="PRINTS" id="PR00039">
    <property type="entry name" value="HTHLYSR"/>
</dbReference>
<name>A0A917BRQ5_9HYPH</name>
<comment type="caution">
    <text evidence="6">The sequence shown here is derived from an EMBL/GenBank/DDBJ whole genome shotgun (WGS) entry which is preliminary data.</text>
</comment>
<dbReference type="InterPro" id="IPR050950">
    <property type="entry name" value="HTH-type_LysR_regulators"/>
</dbReference>
<dbReference type="AlphaFoldDB" id="A0A917BRQ5"/>
<dbReference type="SUPFAM" id="SSF53850">
    <property type="entry name" value="Periplasmic binding protein-like II"/>
    <property type="match status" value="1"/>
</dbReference>
<evidence type="ECO:0000259" key="5">
    <source>
        <dbReference type="PROSITE" id="PS50931"/>
    </source>
</evidence>
<protein>
    <submittedName>
        <fullName evidence="6">LysR family transcriptional regulator</fullName>
    </submittedName>
</protein>
<comment type="similarity">
    <text evidence="1">Belongs to the LysR transcriptional regulatory family.</text>
</comment>
<dbReference type="RefSeq" id="WP_188576360.1">
    <property type="nucleotide sequence ID" value="NZ_BMCT01000001.1"/>
</dbReference>
<dbReference type="InterPro" id="IPR036390">
    <property type="entry name" value="WH_DNA-bd_sf"/>
</dbReference>
<evidence type="ECO:0000256" key="1">
    <source>
        <dbReference type="ARBA" id="ARBA00009437"/>
    </source>
</evidence>
<evidence type="ECO:0000313" key="6">
    <source>
        <dbReference type="EMBL" id="GGF54409.1"/>
    </source>
</evidence>
<dbReference type="GO" id="GO:0003700">
    <property type="term" value="F:DNA-binding transcription factor activity"/>
    <property type="evidence" value="ECO:0007669"/>
    <property type="project" value="InterPro"/>
</dbReference>
<evidence type="ECO:0000256" key="3">
    <source>
        <dbReference type="ARBA" id="ARBA00023125"/>
    </source>
</evidence>
<dbReference type="Pfam" id="PF03466">
    <property type="entry name" value="LysR_substrate"/>
    <property type="match status" value="1"/>
</dbReference>
<gene>
    <name evidence="6" type="ORF">GCM10007301_12420</name>
</gene>
<dbReference type="Gene3D" id="3.40.190.290">
    <property type="match status" value="1"/>
</dbReference>
<feature type="domain" description="HTH lysR-type" evidence="5">
    <location>
        <begin position="1"/>
        <end position="58"/>
    </location>
</feature>
<proteinExistence type="inferred from homology"/>
<dbReference type="GO" id="GO:0003677">
    <property type="term" value="F:DNA binding"/>
    <property type="evidence" value="ECO:0007669"/>
    <property type="project" value="UniProtKB-KW"/>
</dbReference>
<dbReference type="FunFam" id="1.10.10.10:FF:000001">
    <property type="entry name" value="LysR family transcriptional regulator"/>
    <property type="match status" value="1"/>
</dbReference>
<keyword evidence="3" id="KW-0238">DNA-binding</keyword>
<dbReference type="Proteomes" id="UP000606044">
    <property type="component" value="Unassembled WGS sequence"/>
</dbReference>
<organism evidence="6 7">
    <name type="scientific">Azorhizobium oxalatiphilum</name>
    <dbReference type="NCBI Taxonomy" id="980631"/>
    <lineage>
        <taxon>Bacteria</taxon>
        <taxon>Pseudomonadati</taxon>
        <taxon>Pseudomonadota</taxon>
        <taxon>Alphaproteobacteria</taxon>
        <taxon>Hyphomicrobiales</taxon>
        <taxon>Xanthobacteraceae</taxon>
        <taxon>Azorhizobium</taxon>
    </lineage>
</organism>